<evidence type="ECO:0000313" key="2">
    <source>
        <dbReference type="EMBL" id="CCH71566.1"/>
    </source>
</evidence>
<feature type="transmembrane region" description="Helical" evidence="1">
    <location>
        <begin position="47"/>
        <end position="69"/>
    </location>
</feature>
<keyword evidence="1" id="KW-0812">Transmembrane</keyword>
<evidence type="ECO:0000313" key="3">
    <source>
        <dbReference type="Proteomes" id="UP000035763"/>
    </source>
</evidence>
<dbReference type="RefSeq" id="WP_048692836.1">
    <property type="nucleotide sequence ID" value="NZ_HG764815.1"/>
</dbReference>
<proteinExistence type="predicted"/>
<keyword evidence="3" id="KW-1185">Reference proteome</keyword>
<keyword evidence="1" id="KW-0472">Membrane</keyword>
<comment type="caution">
    <text evidence="2">The sequence shown here is derived from an EMBL/GenBank/DDBJ whole genome shotgun (WGS) entry which is preliminary data.</text>
</comment>
<dbReference type="Proteomes" id="UP000035763">
    <property type="component" value="Unassembled WGS sequence"/>
</dbReference>
<keyword evidence="1" id="KW-1133">Transmembrane helix</keyword>
<gene>
    <name evidence="2" type="ORF">BN11_10009</name>
</gene>
<reference evidence="2 3" key="1">
    <citation type="journal article" date="2013" name="ISME J.">
        <title>A metabolic model for members of the genus Tetrasphaera involved in enhanced biological phosphorus removal.</title>
        <authorList>
            <person name="Kristiansen R."/>
            <person name="Nguyen H.T.T."/>
            <person name="Saunders A.M."/>
            <person name="Nielsen J.L."/>
            <person name="Wimmer R."/>
            <person name="Le V.Q."/>
            <person name="McIlroy S.J."/>
            <person name="Petrovski S."/>
            <person name="Seviour R.J."/>
            <person name="Calteau A."/>
            <person name="Nielsen K.L."/>
            <person name="Nielsen P.H."/>
        </authorList>
    </citation>
    <scope>NUCLEOTIDE SEQUENCE [LARGE SCALE GENOMIC DNA]</scope>
    <source>
        <strain evidence="2 3">Ben110</strain>
    </source>
</reference>
<evidence type="ECO:0000256" key="1">
    <source>
        <dbReference type="SAM" id="Phobius"/>
    </source>
</evidence>
<accession>W6JT11</accession>
<dbReference type="EMBL" id="CAJA01000001">
    <property type="protein sequence ID" value="CCH71566.1"/>
    <property type="molecule type" value="Genomic_DNA"/>
</dbReference>
<name>W6JT11_9MICO</name>
<feature type="transmembrane region" description="Helical" evidence="1">
    <location>
        <begin position="7"/>
        <end position="27"/>
    </location>
</feature>
<organism evidence="2 3">
    <name type="scientific">Nostocoides australiense Ben110</name>
    <dbReference type="NCBI Taxonomy" id="1193182"/>
    <lineage>
        <taxon>Bacteria</taxon>
        <taxon>Bacillati</taxon>
        <taxon>Actinomycetota</taxon>
        <taxon>Actinomycetes</taxon>
        <taxon>Micrococcales</taxon>
        <taxon>Intrasporangiaceae</taxon>
        <taxon>Nostocoides</taxon>
    </lineage>
</organism>
<protein>
    <submittedName>
        <fullName evidence="2">Uncharacterized protein</fullName>
    </submittedName>
</protein>
<sequence length="88" mass="8676">MGQLIAAYVPLVTAGTAAGCLAGLFVVPRLLGSFLVTVGVARASLDTSAAMVGIIGGGLVALAAMMVLLGAGPLLRREPVTLLAQRSG</sequence>
<dbReference type="AlphaFoldDB" id="W6JT11"/>
<dbReference type="STRING" id="1193182.BN11_10009"/>